<proteinExistence type="predicted"/>
<dbReference type="STRING" id="1434700.SAMN06296427_110118"/>
<dbReference type="InterPro" id="IPR003718">
    <property type="entry name" value="OsmC/Ohr_fam"/>
</dbReference>
<gene>
    <name evidence="2" type="ORF">SAMN06296427_110118</name>
</gene>
<dbReference type="PANTHER" id="PTHR39624">
    <property type="entry name" value="PROTEIN INVOLVED IN RIMO-MEDIATED BETA-METHYLTHIOLATION OF RIBOSOMAL PROTEIN S12 YCAO"/>
    <property type="match status" value="1"/>
</dbReference>
<keyword evidence="3" id="KW-1185">Reference proteome</keyword>
<accession>A0A1W2CI83</accession>
<evidence type="ECO:0000313" key="2">
    <source>
        <dbReference type="EMBL" id="SMC84935.1"/>
    </source>
</evidence>
<dbReference type="Gene3D" id="3.30.300.20">
    <property type="match status" value="1"/>
</dbReference>
<dbReference type="OrthoDB" id="290036at2"/>
<dbReference type="Proteomes" id="UP000192393">
    <property type="component" value="Unassembled WGS sequence"/>
</dbReference>
<organism evidence="2 3">
    <name type="scientific">Moheibacter sediminis</name>
    <dbReference type="NCBI Taxonomy" id="1434700"/>
    <lineage>
        <taxon>Bacteria</taxon>
        <taxon>Pseudomonadati</taxon>
        <taxon>Bacteroidota</taxon>
        <taxon>Flavobacteriia</taxon>
        <taxon>Flavobacteriales</taxon>
        <taxon>Weeksellaceae</taxon>
        <taxon>Moheibacter</taxon>
    </lineage>
</organism>
<dbReference type="SUPFAM" id="SSF82784">
    <property type="entry name" value="OsmC-like"/>
    <property type="match status" value="1"/>
</dbReference>
<protein>
    <submittedName>
        <fullName evidence="2">Uncharacterized OsmC-related protein</fullName>
    </submittedName>
</protein>
<dbReference type="Pfam" id="PF02566">
    <property type="entry name" value="OsmC"/>
    <property type="match status" value="1"/>
</dbReference>
<dbReference type="InterPro" id="IPR015946">
    <property type="entry name" value="KH_dom-like_a/b"/>
</dbReference>
<feature type="compositionally biased region" description="Polar residues" evidence="1">
    <location>
        <begin position="19"/>
        <end position="33"/>
    </location>
</feature>
<dbReference type="AlphaFoldDB" id="A0A1W2CI83"/>
<name>A0A1W2CI83_9FLAO</name>
<dbReference type="InterPro" id="IPR036102">
    <property type="entry name" value="OsmC/Ohrsf"/>
</dbReference>
<feature type="region of interest" description="Disordered" evidence="1">
    <location>
        <begin position="19"/>
        <end position="38"/>
    </location>
</feature>
<sequence length="135" mass="14914">MTSTIIYKGEYRTEAVHLQSGTQIETDAPTDNNGKGERFSPTDLVATALGSCMISIMAMSAEPRRISLLGTTCEITKIMVANPRKIGEIVVKINIKGQDAYDEKERTILERAAMTCPVIESLHPDLKKSVEFVWP</sequence>
<dbReference type="EMBL" id="FWXS01000010">
    <property type="protein sequence ID" value="SMC84935.1"/>
    <property type="molecule type" value="Genomic_DNA"/>
</dbReference>
<evidence type="ECO:0000313" key="3">
    <source>
        <dbReference type="Proteomes" id="UP000192393"/>
    </source>
</evidence>
<evidence type="ECO:0000256" key="1">
    <source>
        <dbReference type="SAM" id="MobiDB-lite"/>
    </source>
</evidence>
<dbReference type="PANTHER" id="PTHR39624:SF2">
    <property type="entry name" value="OSMC-LIKE PROTEIN"/>
    <property type="match status" value="1"/>
</dbReference>
<reference evidence="2 3" key="1">
    <citation type="submission" date="2017-04" db="EMBL/GenBank/DDBJ databases">
        <authorList>
            <person name="Afonso C.L."/>
            <person name="Miller P.J."/>
            <person name="Scott M.A."/>
            <person name="Spackman E."/>
            <person name="Goraichik I."/>
            <person name="Dimitrov K.M."/>
            <person name="Suarez D.L."/>
            <person name="Swayne D.E."/>
        </authorList>
    </citation>
    <scope>NUCLEOTIDE SEQUENCE [LARGE SCALE GENOMIC DNA]</scope>
    <source>
        <strain evidence="2 3">CGMCC 1.12708</strain>
    </source>
</reference>
<dbReference type="RefSeq" id="WP_084018597.1">
    <property type="nucleotide sequence ID" value="NZ_FWXS01000010.1"/>
</dbReference>